<keyword evidence="2" id="KW-1185">Reference proteome</keyword>
<name>A0ABW8KNC6_9BIFI</name>
<evidence type="ECO:0000313" key="1">
    <source>
        <dbReference type="EMBL" id="MFK3575429.1"/>
    </source>
</evidence>
<organism evidence="1 2">
    <name type="scientific">Bifidobacterium thermacidophilum</name>
    <dbReference type="NCBI Taxonomy" id="246618"/>
    <lineage>
        <taxon>Bacteria</taxon>
        <taxon>Bacillati</taxon>
        <taxon>Actinomycetota</taxon>
        <taxon>Actinomycetes</taxon>
        <taxon>Bifidobacteriales</taxon>
        <taxon>Bifidobacteriaceae</taxon>
        <taxon>Bifidobacterium</taxon>
    </lineage>
</organism>
<proteinExistence type="predicted"/>
<dbReference type="RefSeq" id="WP_404439597.1">
    <property type="nucleotide sequence ID" value="NZ_JAOQBW010000001.1"/>
</dbReference>
<dbReference type="Proteomes" id="UP001620273">
    <property type="component" value="Unassembled WGS sequence"/>
</dbReference>
<evidence type="ECO:0000313" key="2">
    <source>
        <dbReference type="Proteomes" id="UP001620273"/>
    </source>
</evidence>
<accession>A0ABW8KNC6</accession>
<comment type="caution">
    <text evidence="1">The sequence shown here is derived from an EMBL/GenBank/DDBJ whole genome shotgun (WGS) entry which is preliminary data.</text>
</comment>
<protein>
    <submittedName>
        <fullName evidence="1">Uncharacterized protein</fullName>
    </submittedName>
</protein>
<sequence length="118" mass="13564">MSSDIQADLMRADRRHVLKLLLRDKTSKRNILWATDTYGELGPAYAPECQIMPELITGKHCYLIRSRAQKRADQQSTRTKTHVEVFTPMRVCVMMNDAIDDEWFGSPTCVLRRAGKAH</sequence>
<gene>
    <name evidence="1" type="ORF">OCH74_00885</name>
</gene>
<reference evidence="1 2" key="1">
    <citation type="submission" date="2022-09" db="EMBL/GenBank/DDBJ databases">
        <title>Genome sequencing of four strains from tibetan pig.</title>
        <authorList>
            <person name="Feng J."/>
        </authorList>
    </citation>
    <scope>NUCLEOTIDE SEQUENCE [LARGE SCALE GENOMIC DNA]</scope>
    <source>
        <strain evidence="1 2">11-1-1</strain>
    </source>
</reference>
<dbReference type="EMBL" id="JAOQBW010000001">
    <property type="protein sequence ID" value="MFK3575429.1"/>
    <property type="molecule type" value="Genomic_DNA"/>
</dbReference>